<accession>A0ABP5AIC4</accession>
<dbReference type="EMBL" id="BAAAMY010000004">
    <property type="protein sequence ID" value="GAA1914266.1"/>
    <property type="molecule type" value="Genomic_DNA"/>
</dbReference>
<dbReference type="RefSeq" id="WP_344005641.1">
    <property type="nucleotide sequence ID" value="NZ_BAAAMY010000004.1"/>
</dbReference>
<gene>
    <name evidence="1" type="ORF">GCM10009737_14490</name>
</gene>
<evidence type="ECO:0000313" key="1">
    <source>
        <dbReference type="EMBL" id="GAA1914266.1"/>
    </source>
</evidence>
<keyword evidence="2" id="KW-1185">Reference proteome</keyword>
<evidence type="ECO:0000313" key="2">
    <source>
        <dbReference type="Proteomes" id="UP001501612"/>
    </source>
</evidence>
<comment type="caution">
    <text evidence="1">The sequence shown here is derived from an EMBL/GenBank/DDBJ whole genome shotgun (WGS) entry which is preliminary data.</text>
</comment>
<sequence length="204" mass="21897">MLAIASAAIPGHISANTTGFMPSASKILDDLVDEFGAISGVAEVPTGEEAHDLNHLGMLVGLGHELKIAINVDHLREALERTQLARHGSGPGEQLTDADLQALSELDAHPALRSLGDRQNDQAWTRGDIDNDVEMDRALEILSLLDDDDIKARVGAAERYRPDYDDPRQMQDCPVCGHQTLAPTGSDGFGYGHTAGTCVVCTYR</sequence>
<name>A0ABP5AIC4_9ACTN</name>
<proteinExistence type="predicted"/>
<organism evidence="1 2">
    <name type="scientific">Nocardioides lentus</name>
    <dbReference type="NCBI Taxonomy" id="338077"/>
    <lineage>
        <taxon>Bacteria</taxon>
        <taxon>Bacillati</taxon>
        <taxon>Actinomycetota</taxon>
        <taxon>Actinomycetes</taxon>
        <taxon>Propionibacteriales</taxon>
        <taxon>Nocardioidaceae</taxon>
        <taxon>Nocardioides</taxon>
    </lineage>
</organism>
<protein>
    <submittedName>
        <fullName evidence="1">Uncharacterized protein</fullName>
    </submittedName>
</protein>
<dbReference type="Proteomes" id="UP001501612">
    <property type="component" value="Unassembled WGS sequence"/>
</dbReference>
<reference evidence="2" key="1">
    <citation type="journal article" date="2019" name="Int. J. Syst. Evol. Microbiol.">
        <title>The Global Catalogue of Microorganisms (GCM) 10K type strain sequencing project: providing services to taxonomists for standard genome sequencing and annotation.</title>
        <authorList>
            <consortium name="The Broad Institute Genomics Platform"/>
            <consortium name="The Broad Institute Genome Sequencing Center for Infectious Disease"/>
            <person name="Wu L."/>
            <person name="Ma J."/>
        </authorList>
    </citation>
    <scope>NUCLEOTIDE SEQUENCE [LARGE SCALE GENOMIC DNA]</scope>
    <source>
        <strain evidence="2">JCM 14046</strain>
    </source>
</reference>